<feature type="compositionally biased region" description="Polar residues" evidence="1">
    <location>
        <begin position="272"/>
        <end position="283"/>
    </location>
</feature>
<evidence type="ECO:0000313" key="3">
    <source>
        <dbReference type="Proteomes" id="UP000588277"/>
    </source>
</evidence>
<keyword evidence="3" id="KW-1185">Reference proteome</keyword>
<proteinExistence type="predicted"/>
<dbReference type="Proteomes" id="UP000588277">
    <property type="component" value="Unassembled WGS sequence"/>
</dbReference>
<name>A0A7Y0F2A4_9BIFI</name>
<evidence type="ECO:0000256" key="1">
    <source>
        <dbReference type="SAM" id="MobiDB-lite"/>
    </source>
</evidence>
<organism evidence="2 3">
    <name type="scientific">Bifidobacterium moraviense</name>
    <dbReference type="NCBI Taxonomy" id="2675323"/>
    <lineage>
        <taxon>Bacteria</taxon>
        <taxon>Bacillati</taxon>
        <taxon>Actinomycetota</taxon>
        <taxon>Actinomycetes</taxon>
        <taxon>Bifidobacteriales</taxon>
        <taxon>Bifidobacteriaceae</taxon>
        <taxon>Bifidobacterium</taxon>
    </lineage>
</organism>
<gene>
    <name evidence="2" type="ORF">G1C96_1190</name>
</gene>
<sequence length="292" mass="31531">MNATQHLSPIIPCKDLPGPLSVASLARMGALVPLDATGCYLANRAGTVPGRASIVERIVPPDATACAALALWIWTGGAFPGTLTVISHTHFRALVYGRRMRAYDRRLAADERSRLGGVWVTSPLRTACDLACNDDGSPLPDGRVTAAGIIELMEDFDFTPDDCIALLQRNPRWPGRRRGLETFMTLRGSYAPPGADAEADAFGLAEDCGFAGDRGFTDDRGFADGRNFDVAAFPISSGTTGAPHHDAAHRNAMYRNNDAHRRADTHPHTASRHNAPQHTTSQHTAHHEEEHP</sequence>
<dbReference type="RefSeq" id="WP_169275756.1">
    <property type="nucleotide sequence ID" value="NZ_JAAIIH010000008.1"/>
</dbReference>
<evidence type="ECO:0000313" key="2">
    <source>
        <dbReference type="EMBL" id="NMN00611.1"/>
    </source>
</evidence>
<feature type="region of interest" description="Disordered" evidence="1">
    <location>
        <begin position="261"/>
        <end position="292"/>
    </location>
</feature>
<protein>
    <submittedName>
        <fullName evidence="2">Uncharacterized protein</fullName>
    </submittedName>
</protein>
<comment type="caution">
    <text evidence="2">The sequence shown here is derived from an EMBL/GenBank/DDBJ whole genome shotgun (WGS) entry which is preliminary data.</text>
</comment>
<dbReference type="EMBL" id="JAAIIH010000008">
    <property type="protein sequence ID" value="NMN00611.1"/>
    <property type="molecule type" value="Genomic_DNA"/>
</dbReference>
<accession>A0A7Y0F2A4</accession>
<reference evidence="2 3" key="1">
    <citation type="submission" date="2020-02" db="EMBL/GenBank/DDBJ databases">
        <title>Characterization of phylogenetic diversity of novel bifidobacterial species isolated in Czech ZOOs.</title>
        <authorList>
            <person name="Lugli G.A."/>
            <person name="Vera N.B."/>
            <person name="Ventura M."/>
        </authorList>
    </citation>
    <scope>NUCLEOTIDE SEQUENCE [LARGE SCALE GENOMIC DNA]</scope>
    <source>
        <strain evidence="2 3">DSM 109958</strain>
    </source>
</reference>
<dbReference type="AlphaFoldDB" id="A0A7Y0F2A4"/>